<dbReference type="InterPro" id="IPR025294">
    <property type="entry name" value="DUF4156"/>
</dbReference>
<dbReference type="RefSeq" id="WP_130086001.1">
    <property type="nucleotide sequence ID" value="NZ_SEZJ01000001.1"/>
</dbReference>
<dbReference type="PROSITE" id="PS51257">
    <property type="entry name" value="PROKAR_LIPOPROTEIN"/>
    <property type="match status" value="1"/>
</dbReference>
<evidence type="ECO:0000313" key="3">
    <source>
        <dbReference type="Proteomes" id="UP000293465"/>
    </source>
</evidence>
<name>A0A4Q5KPD9_9GAMM</name>
<sequence length="111" mass="12122">MKLFLSALLSLTLLSGCAITTQPIDTESEAITLYYNDSIIQDQKCTEVGTVTGSEGHWYTFFFISNKDLMIAAVNDIKNEAQALNANTIVLQDPMAFNTSVTMLGSAYICP</sequence>
<keyword evidence="1" id="KW-0732">Signal</keyword>
<dbReference type="OrthoDB" id="6265533at2"/>
<dbReference type="GeneID" id="56273476"/>
<accession>A0A4Q5KPD9</accession>
<dbReference type="Pfam" id="PF13698">
    <property type="entry name" value="DUF4156"/>
    <property type="match status" value="1"/>
</dbReference>
<feature type="chain" id="PRO_5020741051" evidence="1">
    <location>
        <begin position="21"/>
        <end position="111"/>
    </location>
</feature>
<proteinExistence type="predicted"/>
<reference evidence="2 3" key="1">
    <citation type="submission" date="2019-02" db="EMBL/GenBank/DDBJ databases">
        <title>Genome sequences of Aliivibrio finisterrensis strains from farmed Atlantic salmon.</title>
        <authorList>
            <person name="Bowman J.P."/>
        </authorList>
    </citation>
    <scope>NUCLEOTIDE SEQUENCE [LARGE SCALE GENOMIC DNA]</scope>
    <source>
        <strain evidence="2 3">A32</strain>
    </source>
</reference>
<evidence type="ECO:0000256" key="1">
    <source>
        <dbReference type="SAM" id="SignalP"/>
    </source>
</evidence>
<dbReference type="AlphaFoldDB" id="A0A4Q5KPD9"/>
<gene>
    <name evidence="2" type="ORF">ERW49_00430</name>
</gene>
<dbReference type="Proteomes" id="UP000293465">
    <property type="component" value="Unassembled WGS sequence"/>
</dbReference>
<organism evidence="2 3">
    <name type="scientific">Aliivibrio finisterrensis</name>
    <dbReference type="NCBI Taxonomy" id="511998"/>
    <lineage>
        <taxon>Bacteria</taxon>
        <taxon>Pseudomonadati</taxon>
        <taxon>Pseudomonadota</taxon>
        <taxon>Gammaproteobacteria</taxon>
        <taxon>Vibrionales</taxon>
        <taxon>Vibrionaceae</taxon>
        <taxon>Aliivibrio</taxon>
    </lineage>
</organism>
<comment type="caution">
    <text evidence="2">The sequence shown here is derived from an EMBL/GenBank/DDBJ whole genome shotgun (WGS) entry which is preliminary data.</text>
</comment>
<feature type="signal peptide" evidence="1">
    <location>
        <begin position="1"/>
        <end position="20"/>
    </location>
</feature>
<protein>
    <submittedName>
        <fullName evidence="2">DUF4156 domain-containing protein</fullName>
    </submittedName>
</protein>
<dbReference type="EMBL" id="SEZJ01000001">
    <property type="protein sequence ID" value="RYU48464.1"/>
    <property type="molecule type" value="Genomic_DNA"/>
</dbReference>
<evidence type="ECO:0000313" key="2">
    <source>
        <dbReference type="EMBL" id="RYU48464.1"/>
    </source>
</evidence>